<accession>A0ABV8JD28</accession>
<dbReference type="Proteomes" id="UP001595867">
    <property type="component" value="Unassembled WGS sequence"/>
</dbReference>
<comment type="caution">
    <text evidence="1">The sequence shown here is derived from an EMBL/GenBank/DDBJ whole genome shotgun (WGS) entry which is preliminary data.</text>
</comment>
<reference evidence="2" key="1">
    <citation type="journal article" date="2019" name="Int. J. Syst. Evol. Microbiol.">
        <title>The Global Catalogue of Microorganisms (GCM) 10K type strain sequencing project: providing services to taxonomists for standard genome sequencing and annotation.</title>
        <authorList>
            <consortium name="The Broad Institute Genomics Platform"/>
            <consortium name="The Broad Institute Genome Sequencing Center for Infectious Disease"/>
            <person name="Wu L."/>
            <person name="Ma J."/>
        </authorList>
    </citation>
    <scope>NUCLEOTIDE SEQUENCE [LARGE SCALE GENOMIC DNA]</scope>
    <source>
        <strain evidence="2">TBRC 5832</strain>
    </source>
</reference>
<dbReference type="RefSeq" id="WP_378073768.1">
    <property type="nucleotide sequence ID" value="NZ_JBHSBL010000045.1"/>
</dbReference>
<evidence type="ECO:0000313" key="1">
    <source>
        <dbReference type="EMBL" id="MFC4072852.1"/>
    </source>
</evidence>
<sequence>MQDLVFIPADMGGDCGIEGYSRDGIAYQCYADRDSLTLRHRTDKQIAKLNRDTLKIQKYQQRLTEVLGQTKIKAYILGVPEYHAAELITHANKRADVVKGWGIPFIDPNFIIGIKTPVDYPAELSAALADRAAEALLPAASVDDEEVESFHSNEPQLVHVLGEKLAVMRSEIRNPDGLRRMFVRDFLRKEQLMVSLKSWPHTWEAVERRRVARQEEIEFDNELSSDSAKTRIRDLINQYRGELLAAAGGLRYDDANLIARGQVGGWLMECPLELRHVDGF</sequence>
<proteinExistence type="predicted"/>
<dbReference type="EMBL" id="JBHSBL010000045">
    <property type="protein sequence ID" value="MFC4072852.1"/>
    <property type="molecule type" value="Genomic_DNA"/>
</dbReference>
<protein>
    <submittedName>
        <fullName evidence="1">Uncharacterized protein</fullName>
    </submittedName>
</protein>
<name>A0ABV8JD28_9ACTN</name>
<organism evidence="1 2">
    <name type="scientific">Actinoplanes subglobosus</name>
    <dbReference type="NCBI Taxonomy" id="1547892"/>
    <lineage>
        <taxon>Bacteria</taxon>
        <taxon>Bacillati</taxon>
        <taxon>Actinomycetota</taxon>
        <taxon>Actinomycetes</taxon>
        <taxon>Micromonosporales</taxon>
        <taxon>Micromonosporaceae</taxon>
        <taxon>Actinoplanes</taxon>
    </lineage>
</organism>
<gene>
    <name evidence="1" type="ORF">ACFO0C_48635</name>
</gene>
<keyword evidence="2" id="KW-1185">Reference proteome</keyword>
<evidence type="ECO:0000313" key="2">
    <source>
        <dbReference type="Proteomes" id="UP001595867"/>
    </source>
</evidence>